<dbReference type="InParanoid" id="I3EIH3"/>
<organism evidence="2 3">
    <name type="scientific">Nematocida parisii (strain ERTm3)</name>
    <name type="common">Nematode killer fungus</name>
    <dbReference type="NCBI Taxonomy" id="935791"/>
    <lineage>
        <taxon>Eukaryota</taxon>
        <taxon>Fungi</taxon>
        <taxon>Fungi incertae sedis</taxon>
        <taxon>Microsporidia</taxon>
        <taxon>Nematocida</taxon>
    </lineage>
</organism>
<dbReference type="VEuPathDB" id="MicrosporidiaDB:NEQG_00839"/>
<feature type="chain" id="PRO_5003670506" evidence="1">
    <location>
        <begin position="19"/>
        <end position="122"/>
    </location>
</feature>
<name>I3EIH3_NEMP3</name>
<evidence type="ECO:0000313" key="2">
    <source>
        <dbReference type="EMBL" id="EIJ89020.1"/>
    </source>
</evidence>
<dbReference type="OrthoDB" id="2187913at2759"/>
<protein>
    <submittedName>
        <fullName evidence="2">Uncharacterized protein</fullName>
    </submittedName>
</protein>
<dbReference type="Proteomes" id="UP000002872">
    <property type="component" value="Unassembled WGS sequence"/>
</dbReference>
<dbReference type="EMBL" id="GL870877">
    <property type="protein sequence ID" value="EIJ89020.1"/>
    <property type="molecule type" value="Genomic_DNA"/>
</dbReference>
<keyword evidence="3" id="KW-1185">Reference proteome</keyword>
<evidence type="ECO:0000256" key="1">
    <source>
        <dbReference type="SAM" id="SignalP"/>
    </source>
</evidence>
<sequence>MKNSMIIKLLIMMYTVCARLEIGDIKTLGETVVIQEDNLLIHPYGPLNPLRGYIMHRSGYMYNKRFYSPEIDTKYSLDLYFDDMYPLDEDPICNYIRNPSRDTVYGDINLSIKNITLSSIHI</sequence>
<accession>I3EIH3</accession>
<gene>
    <name evidence="2" type="ORF">NEQG_00839</name>
</gene>
<proteinExistence type="predicted"/>
<keyword evidence="1" id="KW-0732">Signal</keyword>
<dbReference type="HOGENOM" id="CLU_162832_0_0_1"/>
<evidence type="ECO:0000313" key="3">
    <source>
        <dbReference type="Proteomes" id="UP000002872"/>
    </source>
</evidence>
<dbReference type="AlphaFoldDB" id="I3EIH3"/>
<reference evidence="2" key="1">
    <citation type="submission" date="2011-01" db="EMBL/GenBank/DDBJ databases">
        <title>The Genome Sequence of Nematocida parisii strain ERTm3.</title>
        <authorList>
            <consortium name="The Broad Institute Genome Sequencing Platform"/>
            <consortium name="The Broad Institute Genome Sequencing Center for Infectious Disease"/>
            <person name="Cuomo C."/>
            <person name="Troemel E."/>
            <person name="Young S.K."/>
            <person name="Zeng Q."/>
            <person name="Gargeya S."/>
            <person name="Fitzgerald M."/>
            <person name="Haas B."/>
            <person name="Abouelleil A."/>
            <person name="Alvarado L."/>
            <person name="Arachchi H.M."/>
            <person name="Berlin A."/>
            <person name="Chapman S.B."/>
            <person name="Gearin G."/>
            <person name="Goldberg J."/>
            <person name="Griggs A."/>
            <person name="Gujja S."/>
            <person name="Hansen M."/>
            <person name="Heiman D."/>
            <person name="Howarth C."/>
            <person name="Larimer J."/>
            <person name="Lui A."/>
            <person name="MacDonald P.J.P."/>
            <person name="McCowen C."/>
            <person name="Montmayeur A."/>
            <person name="Murphy C."/>
            <person name="Neiman D."/>
            <person name="Pearson M."/>
            <person name="Priest M."/>
            <person name="Roberts A."/>
            <person name="Saif S."/>
            <person name="Shea T."/>
            <person name="Sisk P."/>
            <person name="Stolte C."/>
            <person name="Sykes S."/>
            <person name="Wortman J."/>
            <person name="Nusbaum C."/>
            <person name="Birren B."/>
        </authorList>
    </citation>
    <scope>NUCLEOTIDE SEQUENCE</scope>
    <source>
        <strain evidence="2">ERTm3</strain>
    </source>
</reference>
<feature type="signal peptide" evidence="1">
    <location>
        <begin position="1"/>
        <end position="18"/>
    </location>
</feature>